<dbReference type="Pfam" id="PF05347">
    <property type="entry name" value="Complex1_LYR"/>
    <property type="match status" value="1"/>
</dbReference>
<evidence type="ECO:0000256" key="1">
    <source>
        <dbReference type="SAM" id="MobiDB-lite"/>
    </source>
</evidence>
<feature type="region of interest" description="Disordered" evidence="1">
    <location>
        <begin position="41"/>
        <end position="80"/>
    </location>
</feature>
<dbReference type="InterPro" id="IPR045298">
    <property type="entry name" value="Complex1_LYR_LYRM7"/>
</dbReference>
<name>A0A9Q1KBE2_9CARY</name>
<organism evidence="3 4">
    <name type="scientific">Carnegiea gigantea</name>
    <dbReference type="NCBI Taxonomy" id="171969"/>
    <lineage>
        <taxon>Eukaryota</taxon>
        <taxon>Viridiplantae</taxon>
        <taxon>Streptophyta</taxon>
        <taxon>Embryophyta</taxon>
        <taxon>Tracheophyta</taxon>
        <taxon>Spermatophyta</taxon>
        <taxon>Magnoliopsida</taxon>
        <taxon>eudicotyledons</taxon>
        <taxon>Gunneridae</taxon>
        <taxon>Pentapetalae</taxon>
        <taxon>Caryophyllales</taxon>
        <taxon>Cactineae</taxon>
        <taxon>Cactaceae</taxon>
        <taxon>Cactoideae</taxon>
        <taxon>Echinocereeae</taxon>
        <taxon>Carnegiea</taxon>
    </lineage>
</organism>
<dbReference type="AlphaFoldDB" id="A0A9Q1KBE2"/>
<evidence type="ECO:0000313" key="3">
    <source>
        <dbReference type="EMBL" id="KAJ8439788.1"/>
    </source>
</evidence>
<comment type="caution">
    <text evidence="3">The sequence shown here is derived from an EMBL/GenBank/DDBJ whole genome shotgun (WGS) entry which is preliminary data.</text>
</comment>
<keyword evidence="4" id="KW-1185">Reference proteome</keyword>
<evidence type="ECO:0000259" key="2">
    <source>
        <dbReference type="Pfam" id="PF05347"/>
    </source>
</evidence>
<dbReference type="GO" id="GO:0034551">
    <property type="term" value="P:mitochondrial respiratory chain complex III assembly"/>
    <property type="evidence" value="ECO:0007669"/>
    <property type="project" value="InterPro"/>
</dbReference>
<evidence type="ECO:0000313" key="4">
    <source>
        <dbReference type="Proteomes" id="UP001153076"/>
    </source>
</evidence>
<protein>
    <recommendedName>
        <fullName evidence="2">Complex 1 LYR protein domain-containing protein</fullName>
    </recommendedName>
</protein>
<feature type="domain" description="Complex 1 LYR protein" evidence="2">
    <location>
        <begin position="251"/>
        <end position="312"/>
    </location>
</feature>
<accession>A0A9Q1KBE2</accession>
<dbReference type="GO" id="GO:0005739">
    <property type="term" value="C:mitochondrion"/>
    <property type="evidence" value="ECO:0007669"/>
    <property type="project" value="GOC"/>
</dbReference>
<dbReference type="OrthoDB" id="74240at2759"/>
<dbReference type="EMBL" id="JAKOGI010000207">
    <property type="protein sequence ID" value="KAJ8439788.1"/>
    <property type="molecule type" value="Genomic_DNA"/>
</dbReference>
<dbReference type="InterPro" id="IPR008011">
    <property type="entry name" value="Complex1_LYR_dom"/>
</dbReference>
<reference evidence="3" key="1">
    <citation type="submission" date="2022-04" db="EMBL/GenBank/DDBJ databases">
        <title>Carnegiea gigantea Genome sequencing and assembly v2.</title>
        <authorList>
            <person name="Copetti D."/>
            <person name="Sanderson M.J."/>
            <person name="Burquez A."/>
            <person name="Wojciechowski M.F."/>
        </authorList>
    </citation>
    <scope>NUCLEOTIDE SEQUENCE</scope>
    <source>
        <strain evidence="3">SGP5-SGP5p</strain>
        <tissue evidence="3">Aerial part</tissue>
    </source>
</reference>
<dbReference type="CDD" id="cd20267">
    <property type="entry name" value="Complex1_LYR_LYRM7"/>
    <property type="match status" value="1"/>
</dbReference>
<dbReference type="PANTHER" id="PTHR47484">
    <property type="entry name" value="COMPLEX 1 PROTEIN CONTAINING PROTEIN, EXPRESSED"/>
    <property type="match status" value="1"/>
</dbReference>
<gene>
    <name evidence="3" type="ORF">Cgig2_029048</name>
</gene>
<proteinExistence type="predicted"/>
<dbReference type="PANTHER" id="PTHR47484:SF1">
    <property type="entry name" value="COMPLEX 1 PROTEIN CONTAINING PROTEIN, EXPRESSED"/>
    <property type="match status" value="1"/>
</dbReference>
<sequence>MPNLSGEIDNLDESLRIPGFFGNSPVEEGEGLCVGDAMADGAAALDDGGDDGRRDRIGGGEGGEGGGERGDSEGRSGVSRRLGIREERDWKWLKVLLSGLHRRPPGDRSQEMSRRLCDHIRDFLANTILQLLTGDVSEVLKPDSRSNRKGITNPMRGFNDFLLAAMVFQADKMQADEMTDMIQSLQKCRIIVLHLAKRPDCLGRAQHLRALHNGPDTVQELLDRHLVKENSSYDDDENKLLTRQWLTSTRREALALYRDILRATRFFMWPDARGMMWRDVLRENARREFEEARFEKDPEVITRLLIGGRDAVQAALDKLADKQREQIEKERGGRK</sequence>
<dbReference type="Proteomes" id="UP001153076">
    <property type="component" value="Unassembled WGS sequence"/>
</dbReference>